<dbReference type="PANTHER" id="PTHR14790">
    <property type="entry name" value="RECQ-MEDIATED GENOME INSTABILITY PROTEIN 1 RMI1"/>
    <property type="match status" value="1"/>
</dbReference>
<dbReference type="WormBase" id="SRAE_2000060400">
    <property type="protein sequence ID" value="SRP09967"/>
    <property type="gene ID" value="WBGene00260800"/>
</dbReference>
<dbReference type="WBParaSite" id="SRAE_2000060400.1">
    <property type="protein sequence ID" value="SRAE_2000060400.1"/>
    <property type="gene ID" value="WBGene00260800"/>
</dbReference>
<evidence type="ECO:0000313" key="6">
    <source>
        <dbReference type="WBParaSite" id="SRAE_2000060400.1"/>
    </source>
</evidence>
<proteinExistence type="inferred from homology"/>
<gene>
    <name evidence="4 6 7" type="ORF">SRAE_2000060400</name>
</gene>
<dbReference type="InterPro" id="IPR042470">
    <property type="entry name" value="RMI1_N_C_sf"/>
</dbReference>
<dbReference type="InterPro" id="IPR013894">
    <property type="entry name" value="RMI1_OB"/>
</dbReference>
<sequence>MDLGLLSDSLILFFSKLHISLNKSWLKDTITYLNSQITDIKSDQYKNFVFYQLIHSNLSDSINIKQNYFWNEDKKFHHEKINLFVQVKCIYDISRSVYEQYLEMSVRNCVSIGNFELESSSADKNSSNNGTKYLSKGMLMLKMTDGKNDFTAIESEYIPFLSEYFRPGIKIYIFGECKIANGIIHLTRNNCQIIGGESSSDFSQNTLDMVLFRLLPKNNISDKEKKQARKFCIDKMKEIDSILCDGQNNSLEDFSNNLPKELDERNENLNKENKNTKLLKTEVLSKCSPRNDLAECDILPSKKKISVSNTTISISNNTNHTIKRTLSSNISNSPTKCIKKEIVDLTVSEIFDYFFKLHIFLSNKWISNIIQEVNNKYSDQNQRIKYIYDIFLQTNIDECLIAPSPEFRKGNQTIETSLLMEIESIHLAKRHIMGEKIFYTLSDGNKGFNAIIKQPFNSNICNQGHLIPGIKFVIRGQLKIKIFFCRISKKR</sequence>
<reference evidence="4 5" key="1">
    <citation type="submission" date="2014-09" db="EMBL/GenBank/DDBJ databases">
        <authorList>
            <person name="Martin A.A."/>
        </authorList>
    </citation>
    <scope>NUCLEOTIDE SEQUENCE</scope>
    <source>
        <strain evidence="5">ED321</strain>
        <strain evidence="4">ED321 Heterogonic</strain>
    </source>
</reference>
<evidence type="ECO:0000313" key="7">
    <source>
        <dbReference type="WormBase" id="SRAE_2000060400"/>
    </source>
</evidence>
<comment type="similarity">
    <text evidence="1">Belongs to the RMI1 family.</text>
</comment>
<dbReference type="RefSeq" id="XP_024505130.1">
    <property type="nucleotide sequence ID" value="XM_024651454.1"/>
</dbReference>
<protein>
    <recommendedName>
        <fullName evidence="2">RecQ-mediated genome instability protein 1</fullName>
    </recommendedName>
</protein>
<dbReference type="Gene3D" id="2.40.50.770">
    <property type="entry name" value="RecQ-mediated genome instability protein Rmi1, C-terminal domain"/>
    <property type="match status" value="1"/>
</dbReference>
<dbReference type="OrthoDB" id="341511at2759"/>
<dbReference type="STRING" id="34506.A0A090LEI3"/>
<evidence type="ECO:0000259" key="3">
    <source>
        <dbReference type="Pfam" id="PF08585"/>
    </source>
</evidence>
<dbReference type="AlphaFoldDB" id="A0A090LEI3"/>
<dbReference type="GeneID" id="36378294"/>
<dbReference type="GO" id="GO:0000724">
    <property type="term" value="P:double-strand break repair via homologous recombination"/>
    <property type="evidence" value="ECO:0007669"/>
    <property type="project" value="TreeGrafter"/>
</dbReference>
<dbReference type="Pfam" id="PF08585">
    <property type="entry name" value="RMI1_N_C"/>
    <property type="match status" value="1"/>
</dbReference>
<dbReference type="GO" id="GO:0031422">
    <property type="term" value="C:RecQ family helicase-topoisomerase III complex"/>
    <property type="evidence" value="ECO:0007669"/>
    <property type="project" value="TreeGrafter"/>
</dbReference>
<evidence type="ECO:0000313" key="4">
    <source>
        <dbReference type="EMBL" id="CEF65930.1"/>
    </source>
</evidence>
<dbReference type="GO" id="GO:0016604">
    <property type="term" value="C:nuclear body"/>
    <property type="evidence" value="ECO:0007669"/>
    <property type="project" value="TreeGrafter"/>
</dbReference>
<reference evidence="6" key="2">
    <citation type="submission" date="2020-12" db="UniProtKB">
        <authorList>
            <consortium name="WormBaseParasite"/>
        </authorList>
    </citation>
    <scope>IDENTIFICATION</scope>
</reference>
<evidence type="ECO:0000256" key="2">
    <source>
        <dbReference type="ARBA" id="ARBA00018987"/>
    </source>
</evidence>
<dbReference type="PANTHER" id="PTHR14790:SF15">
    <property type="entry name" value="RECQ-MEDIATED GENOME INSTABILITY PROTEIN 1"/>
    <property type="match status" value="1"/>
</dbReference>
<dbReference type="CTD" id="36378294"/>
<dbReference type="Proteomes" id="UP000035682">
    <property type="component" value="Unplaced"/>
</dbReference>
<organism evidence="4">
    <name type="scientific">Strongyloides ratti</name>
    <name type="common">Parasitic roundworm</name>
    <dbReference type="NCBI Taxonomy" id="34506"/>
    <lineage>
        <taxon>Eukaryota</taxon>
        <taxon>Metazoa</taxon>
        <taxon>Ecdysozoa</taxon>
        <taxon>Nematoda</taxon>
        <taxon>Chromadorea</taxon>
        <taxon>Rhabditida</taxon>
        <taxon>Tylenchina</taxon>
        <taxon>Panagrolaimomorpha</taxon>
        <taxon>Strongyloidoidea</taxon>
        <taxon>Strongyloididae</taxon>
        <taxon>Strongyloides</taxon>
    </lineage>
</organism>
<accession>A0A090LEI3</accession>
<evidence type="ECO:0000313" key="5">
    <source>
        <dbReference type="Proteomes" id="UP000035682"/>
    </source>
</evidence>
<dbReference type="EMBL" id="LN609529">
    <property type="protein sequence ID" value="CEF65930.1"/>
    <property type="molecule type" value="Genomic_DNA"/>
</dbReference>
<keyword evidence="5" id="KW-1185">Reference proteome</keyword>
<name>A0A090LEI3_STRRB</name>
<feature type="domain" description="RecQ mediated genome instability protein 1 OB-fold" evidence="3">
    <location>
        <begin position="80"/>
        <end position="198"/>
    </location>
</feature>
<dbReference type="GO" id="GO:0000712">
    <property type="term" value="P:resolution of meiotic recombination intermediates"/>
    <property type="evidence" value="ECO:0007669"/>
    <property type="project" value="TreeGrafter"/>
</dbReference>
<evidence type="ECO:0000256" key="1">
    <source>
        <dbReference type="ARBA" id="ARBA00006395"/>
    </source>
</evidence>